<evidence type="ECO:0000313" key="2">
    <source>
        <dbReference type="WBParaSite" id="RSKR_0000234800.1"/>
    </source>
</evidence>
<evidence type="ECO:0000313" key="1">
    <source>
        <dbReference type="Proteomes" id="UP000095286"/>
    </source>
</evidence>
<protein>
    <submittedName>
        <fullName evidence="2">C2H2-type domain-containing protein</fullName>
    </submittedName>
</protein>
<reference evidence="2" key="1">
    <citation type="submission" date="2016-11" db="UniProtKB">
        <authorList>
            <consortium name="WormBaseParasite"/>
        </authorList>
    </citation>
    <scope>IDENTIFICATION</scope>
    <source>
        <strain evidence="2">KR3021</strain>
    </source>
</reference>
<accession>A0AC35TN51</accession>
<sequence length="576" mass="63497">MRGLILVLFYITIPQVWSACNYVPILQGIAVQQPLGNSNKKVIPGSTDCKSACDTETSFVCTAFLWPGYTGDCYLFDKVDVTKQIFRDNGEYKLYVSVCNNATAPTVGYCEFRINQTNVGYDNVATSLSPALTTQDSCFQFCINQYNGISYNAFIVKPTGLSKCALYPVVPTAQGTGEMNLWTKECRGPPVNCKYSEWSAFGTCSATCGGIRSKTRTILAEASTDGVPCLDSEKTQTEPCGVSCTATGLSTTTVATVSTSLSTSKPTTSGTTISGVTTLASTTSAPTTAVPTTTTLNPNAVETGCKIRNIDANSRPSSKNFRAVGNQPSCMARCKAETNFQCQAFITAGPKTSCLLFGTVDRSVIRSDTTMFTCYTCGETFTDPMLLGVHSSTHPEDLLDRYIQNHESQYICYWCSEDEEEVDLKIEKEIKFAEITLDDVNNNKLNKDPNQMFKCIHCGEMFGSASSRQRHYRLHIGSKSYRCNFCMKTFQRSDALNLHGMKHIKDNKGLECPMPECAFIGNGLKEINDHFNSIHPVSKFTCKCCKKQFTKSENLMLHYYNFHGPLQENRTGYIVS</sequence>
<name>A0AC35TN51_9BILA</name>
<dbReference type="Proteomes" id="UP000095286">
    <property type="component" value="Unplaced"/>
</dbReference>
<proteinExistence type="predicted"/>
<dbReference type="WBParaSite" id="RSKR_0000234800.1">
    <property type="protein sequence ID" value="RSKR_0000234800.1"/>
    <property type="gene ID" value="RSKR_0000234800"/>
</dbReference>
<organism evidence="1 2">
    <name type="scientific">Rhabditophanes sp. KR3021</name>
    <dbReference type="NCBI Taxonomy" id="114890"/>
    <lineage>
        <taxon>Eukaryota</taxon>
        <taxon>Metazoa</taxon>
        <taxon>Ecdysozoa</taxon>
        <taxon>Nematoda</taxon>
        <taxon>Chromadorea</taxon>
        <taxon>Rhabditida</taxon>
        <taxon>Tylenchina</taxon>
        <taxon>Panagrolaimomorpha</taxon>
        <taxon>Strongyloidoidea</taxon>
        <taxon>Alloionematidae</taxon>
        <taxon>Rhabditophanes</taxon>
    </lineage>
</organism>